<name>A0A849A5T0_9ACTN</name>
<dbReference type="SMART" id="SM01323">
    <property type="entry name" value="YajC"/>
    <property type="match status" value="1"/>
</dbReference>
<organism evidence="12 13">
    <name type="scientific">Nakamurella aerolata</name>
    <dbReference type="NCBI Taxonomy" id="1656892"/>
    <lineage>
        <taxon>Bacteria</taxon>
        <taxon>Bacillati</taxon>
        <taxon>Actinomycetota</taxon>
        <taxon>Actinomycetes</taxon>
        <taxon>Nakamurellales</taxon>
        <taxon>Nakamurellaceae</taxon>
        <taxon>Nakamurella</taxon>
    </lineage>
</organism>
<evidence type="ECO:0000313" key="13">
    <source>
        <dbReference type="Proteomes" id="UP000562984"/>
    </source>
</evidence>
<comment type="subcellular location">
    <subcellularLocation>
        <location evidence="1">Cell membrane</location>
        <topology evidence="1">Single-pass membrane protein</topology>
    </subcellularLocation>
</comment>
<dbReference type="GO" id="GO:0015031">
    <property type="term" value="P:protein transport"/>
    <property type="evidence" value="ECO:0007669"/>
    <property type="project" value="UniProtKB-KW"/>
</dbReference>
<evidence type="ECO:0000256" key="10">
    <source>
        <dbReference type="SAM" id="MobiDB-lite"/>
    </source>
</evidence>
<evidence type="ECO:0000256" key="7">
    <source>
        <dbReference type="ARBA" id="ARBA00022989"/>
    </source>
</evidence>
<dbReference type="GO" id="GO:0005886">
    <property type="term" value="C:plasma membrane"/>
    <property type="evidence" value="ECO:0007669"/>
    <property type="project" value="UniProtKB-SubCell"/>
</dbReference>
<dbReference type="Pfam" id="PF02699">
    <property type="entry name" value="YajC"/>
    <property type="match status" value="1"/>
</dbReference>
<evidence type="ECO:0000256" key="9">
    <source>
        <dbReference type="ARBA" id="ARBA00023136"/>
    </source>
</evidence>
<evidence type="ECO:0000256" key="3">
    <source>
        <dbReference type="ARBA" id="ARBA00022448"/>
    </source>
</evidence>
<dbReference type="Proteomes" id="UP000562984">
    <property type="component" value="Unassembled WGS sequence"/>
</dbReference>
<gene>
    <name evidence="12" type="primary">yajC</name>
    <name evidence="12" type="ORF">HKD39_03190</name>
</gene>
<keyword evidence="6" id="KW-0653">Protein transport</keyword>
<evidence type="ECO:0000313" key="12">
    <source>
        <dbReference type="EMBL" id="NNG34743.1"/>
    </source>
</evidence>
<dbReference type="PRINTS" id="PR01853">
    <property type="entry name" value="YAJCTRNLCASE"/>
</dbReference>
<reference evidence="12 13" key="1">
    <citation type="submission" date="2020-05" db="EMBL/GenBank/DDBJ databases">
        <title>Nakamurella sp. DB0629 isolated from air conditioner.</title>
        <authorList>
            <person name="Kim D.H."/>
            <person name="Kim D.-U."/>
        </authorList>
    </citation>
    <scope>NUCLEOTIDE SEQUENCE [LARGE SCALE GENOMIC DNA]</scope>
    <source>
        <strain evidence="12 13">DB0629</strain>
    </source>
</reference>
<keyword evidence="13" id="KW-1185">Reference proteome</keyword>
<feature type="region of interest" description="Disordered" evidence="10">
    <location>
        <begin position="89"/>
        <end position="140"/>
    </location>
</feature>
<keyword evidence="7 11" id="KW-1133">Transmembrane helix</keyword>
<dbReference type="RefSeq" id="WP_171198331.1">
    <property type="nucleotide sequence ID" value="NZ_JABEND010000001.1"/>
</dbReference>
<dbReference type="NCBIfam" id="TIGR00739">
    <property type="entry name" value="yajC"/>
    <property type="match status" value="1"/>
</dbReference>
<evidence type="ECO:0000256" key="4">
    <source>
        <dbReference type="ARBA" id="ARBA00022475"/>
    </source>
</evidence>
<keyword evidence="3" id="KW-0813">Transport</keyword>
<evidence type="ECO:0000256" key="1">
    <source>
        <dbReference type="ARBA" id="ARBA00004162"/>
    </source>
</evidence>
<feature type="compositionally biased region" description="Polar residues" evidence="10">
    <location>
        <begin position="97"/>
        <end position="123"/>
    </location>
</feature>
<keyword evidence="9 11" id="KW-0472">Membrane</keyword>
<keyword evidence="4" id="KW-1003">Cell membrane</keyword>
<dbReference type="PANTHER" id="PTHR33909">
    <property type="entry name" value="SEC TRANSLOCON ACCESSORY COMPLEX SUBUNIT YAJC"/>
    <property type="match status" value="1"/>
</dbReference>
<accession>A0A849A5T0</accession>
<keyword evidence="5 11" id="KW-0812">Transmembrane</keyword>
<dbReference type="EMBL" id="JABEND010000001">
    <property type="protein sequence ID" value="NNG34743.1"/>
    <property type="molecule type" value="Genomic_DNA"/>
</dbReference>
<protein>
    <submittedName>
        <fullName evidence="12">Preprotein translocase subunit YajC</fullName>
    </submittedName>
</protein>
<comment type="similarity">
    <text evidence="2">Belongs to the YajC family.</text>
</comment>
<evidence type="ECO:0000256" key="2">
    <source>
        <dbReference type="ARBA" id="ARBA00006742"/>
    </source>
</evidence>
<keyword evidence="8" id="KW-0811">Translocation</keyword>
<comment type="caution">
    <text evidence="12">The sequence shown here is derived from an EMBL/GenBank/DDBJ whole genome shotgun (WGS) entry which is preliminary data.</text>
</comment>
<sequence>METMLLPIVMILALGAMMYFSVKKQKRMAAEQQKMQESIVPGTRVMTTSGLYGDVTAVADDTIELEIAPGLRTTWVRAAVREVVVPKAGGTDAVDGTSATGAVSGTDGSYQLNGELQSRSTDGVSDADGISLDKRRGDIG</sequence>
<dbReference type="PANTHER" id="PTHR33909:SF1">
    <property type="entry name" value="SEC TRANSLOCON ACCESSORY COMPLEX SUBUNIT YAJC"/>
    <property type="match status" value="1"/>
</dbReference>
<feature type="compositionally biased region" description="Basic and acidic residues" evidence="10">
    <location>
        <begin position="131"/>
        <end position="140"/>
    </location>
</feature>
<feature type="transmembrane region" description="Helical" evidence="11">
    <location>
        <begin position="6"/>
        <end position="22"/>
    </location>
</feature>
<dbReference type="InterPro" id="IPR003849">
    <property type="entry name" value="Preprotein_translocase_YajC"/>
</dbReference>
<dbReference type="AlphaFoldDB" id="A0A849A5T0"/>
<proteinExistence type="inferred from homology"/>
<evidence type="ECO:0000256" key="8">
    <source>
        <dbReference type="ARBA" id="ARBA00023010"/>
    </source>
</evidence>
<evidence type="ECO:0000256" key="5">
    <source>
        <dbReference type="ARBA" id="ARBA00022692"/>
    </source>
</evidence>
<evidence type="ECO:0000256" key="6">
    <source>
        <dbReference type="ARBA" id="ARBA00022927"/>
    </source>
</evidence>
<evidence type="ECO:0000256" key="11">
    <source>
        <dbReference type="SAM" id="Phobius"/>
    </source>
</evidence>